<feature type="domain" description="Ig-like" evidence="11">
    <location>
        <begin position="136"/>
        <end position="241"/>
    </location>
</feature>
<accession>M7AW93</accession>
<feature type="transmembrane region" description="Helical" evidence="10">
    <location>
        <begin position="586"/>
        <end position="609"/>
    </location>
</feature>
<sequence>MTPPALDQSLRILWFDAGGASKVEVSMLEVVEVELGQTARIPCNFSLPEASDYAYINWFYIDKRSRTKIYYMVRGQVFEVDTEYKGRVAMEDDFTLTISRVTLQDARTFVCQVGAGSLGVGENRTKLHIYKTPEPPEIQVNDAGIPVTSKEIPKIAVCISKNGFPAPNITWYKNGSPLWQDDTKISILSTLIKESSGLYTVSSTLFARVSREDRQSRFHCAVSYCLLGADQTATSEKVNVTVFYSTEKLSLVIRSPQPQVREGDEVTLHCEGDGNPPPEYNLLKVQTLGHQFQPSPGQGNGLRGRKPAAAPPLLPVPMRATRVPTYPHSHLPCAPQEGAHAEEKDLTSSNGVLILRKVKKEDSGRYLCRTFDLDSMASLEATAELSVNYLEGLKITPEGPIQLQQGEGLALTCDARGSKPLELRWKKEKKGKLLGHGKQLKLSNVTLESSGNYSCEVAVAGVPGLSRSKQVYVAVHAKPQISPRDSLVPVKQNELVTLMCRATALPEPTITWSINGTVQNHIDHHRVISNLTVQVTPELLQSGVTCMATNKLGTSSLHITLQLRTTPTSPPPIGNTTEQKTQESKGVIIVAVIVCILVIAVLGAVLYFLHKKGKIPCNRTGKQDITRPDARKDEIVVEVKSDKLPEEAGLLQGANSEKRPAGDQVSKD</sequence>
<dbReference type="InterPro" id="IPR013151">
    <property type="entry name" value="Immunoglobulin_dom"/>
</dbReference>
<evidence type="ECO:0000259" key="11">
    <source>
        <dbReference type="PROSITE" id="PS50835"/>
    </source>
</evidence>
<evidence type="ECO:0000256" key="8">
    <source>
        <dbReference type="ARBA" id="ARBA00023319"/>
    </source>
</evidence>
<evidence type="ECO:0000256" key="3">
    <source>
        <dbReference type="ARBA" id="ARBA00022737"/>
    </source>
</evidence>
<keyword evidence="13" id="KW-1185">Reference proteome</keyword>
<dbReference type="InterPro" id="IPR003599">
    <property type="entry name" value="Ig_sub"/>
</dbReference>
<keyword evidence="4 10" id="KW-1133">Transmembrane helix</keyword>
<keyword evidence="2 10" id="KW-0812">Transmembrane</keyword>
<dbReference type="eggNOG" id="ENOG502QV1U">
    <property type="taxonomic scope" value="Eukaryota"/>
</dbReference>
<dbReference type="GO" id="GO:0005055">
    <property type="term" value="F:laminin receptor activity"/>
    <property type="evidence" value="ECO:0007669"/>
    <property type="project" value="TreeGrafter"/>
</dbReference>
<dbReference type="Proteomes" id="UP000031443">
    <property type="component" value="Unassembled WGS sequence"/>
</dbReference>
<organism evidence="12 13">
    <name type="scientific">Chelonia mydas</name>
    <name type="common">Green sea-turtle</name>
    <name type="synonym">Chelonia agassizi</name>
    <dbReference type="NCBI Taxonomy" id="8469"/>
    <lineage>
        <taxon>Eukaryota</taxon>
        <taxon>Metazoa</taxon>
        <taxon>Chordata</taxon>
        <taxon>Craniata</taxon>
        <taxon>Vertebrata</taxon>
        <taxon>Euteleostomi</taxon>
        <taxon>Archelosauria</taxon>
        <taxon>Testudinata</taxon>
        <taxon>Testudines</taxon>
        <taxon>Cryptodira</taxon>
        <taxon>Durocryptodira</taxon>
        <taxon>Americhelydia</taxon>
        <taxon>Chelonioidea</taxon>
        <taxon>Cheloniidae</taxon>
        <taxon>Chelonia</taxon>
    </lineage>
</organism>
<keyword evidence="3" id="KW-0677">Repeat</keyword>
<evidence type="ECO:0000313" key="13">
    <source>
        <dbReference type="Proteomes" id="UP000031443"/>
    </source>
</evidence>
<feature type="compositionally biased region" description="Basic and acidic residues" evidence="9">
    <location>
        <begin position="656"/>
        <end position="668"/>
    </location>
</feature>
<evidence type="ECO:0000256" key="2">
    <source>
        <dbReference type="ARBA" id="ARBA00022692"/>
    </source>
</evidence>
<keyword evidence="5 10" id="KW-0472">Membrane</keyword>
<dbReference type="InterPro" id="IPR013106">
    <property type="entry name" value="Ig_V-set"/>
</dbReference>
<evidence type="ECO:0000313" key="12">
    <source>
        <dbReference type="EMBL" id="EMP29009.1"/>
    </source>
</evidence>
<evidence type="ECO:0000256" key="6">
    <source>
        <dbReference type="ARBA" id="ARBA00023157"/>
    </source>
</evidence>
<dbReference type="PANTHER" id="PTHR11973">
    <property type="entry name" value="CELL SURFACE GLYCOPROTEIN MUC18-RELATED"/>
    <property type="match status" value="1"/>
</dbReference>
<dbReference type="STRING" id="8469.M7AW93"/>
<reference evidence="13" key="1">
    <citation type="journal article" date="2013" name="Nat. Genet.">
        <title>The draft genomes of soft-shell turtle and green sea turtle yield insights into the development and evolution of the turtle-specific body plan.</title>
        <authorList>
            <person name="Wang Z."/>
            <person name="Pascual-Anaya J."/>
            <person name="Zadissa A."/>
            <person name="Li W."/>
            <person name="Niimura Y."/>
            <person name="Huang Z."/>
            <person name="Li C."/>
            <person name="White S."/>
            <person name="Xiong Z."/>
            <person name="Fang D."/>
            <person name="Wang B."/>
            <person name="Ming Y."/>
            <person name="Chen Y."/>
            <person name="Zheng Y."/>
            <person name="Kuraku S."/>
            <person name="Pignatelli M."/>
            <person name="Herrero J."/>
            <person name="Beal K."/>
            <person name="Nozawa M."/>
            <person name="Li Q."/>
            <person name="Wang J."/>
            <person name="Zhang H."/>
            <person name="Yu L."/>
            <person name="Shigenobu S."/>
            <person name="Wang J."/>
            <person name="Liu J."/>
            <person name="Flicek P."/>
            <person name="Searle S."/>
            <person name="Wang J."/>
            <person name="Kuratani S."/>
            <person name="Yin Y."/>
            <person name="Aken B."/>
            <person name="Zhang G."/>
            <person name="Irie N."/>
        </authorList>
    </citation>
    <scope>NUCLEOTIDE SEQUENCE [LARGE SCALE GENOMIC DNA]</scope>
</reference>
<feature type="domain" description="Ig-like" evidence="11">
    <location>
        <begin position="479"/>
        <end position="562"/>
    </location>
</feature>
<dbReference type="SMART" id="SM00409">
    <property type="entry name" value="IG"/>
    <property type="match status" value="4"/>
</dbReference>
<keyword evidence="6" id="KW-1015">Disulfide bond</keyword>
<evidence type="ECO:0000256" key="9">
    <source>
        <dbReference type="SAM" id="MobiDB-lite"/>
    </source>
</evidence>
<dbReference type="EMBL" id="KB559457">
    <property type="protein sequence ID" value="EMP29009.1"/>
    <property type="molecule type" value="Genomic_DNA"/>
</dbReference>
<dbReference type="PANTHER" id="PTHR11973:SF18">
    <property type="entry name" value="CELL SURFACE GLYCOPROTEIN MUC18"/>
    <property type="match status" value="1"/>
</dbReference>
<dbReference type="Pfam" id="PF00047">
    <property type="entry name" value="ig"/>
    <property type="match status" value="1"/>
</dbReference>
<dbReference type="InterPro" id="IPR051116">
    <property type="entry name" value="Surface_Rcpt/Adhesion_Mol"/>
</dbReference>
<dbReference type="InterPro" id="IPR007110">
    <property type="entry name" value="Ig-like_dom"/>
</dbReference>
<dbReference type="PROSITE" id="PS50835">
    <property type="entry name" value="IG_LIKE"/>
    <property type="match status" value="5"/>
</dbReference>
<dbReference type="AlphaFoldDB" id="M7AW93"/>
<protein>
    <submittedName>
        <fullName evidence="12">Cell surface glycoprotein MUC18</fullName>
    </submittedName>
</protein>
<evidence type="ECO:0000256" key="7">
    <source>
        <dbReference type="ARBA" id="ARBA00023180"/>
    </source>
</evidence>
<dbReference type="SMART" id="SM00406">
    <property type="entry name" value="IGv"/>
    <property type="match status" value="1"/>
</dbReference>
<keyword evidence="8" id="KW-0393">Immunoglobulin domain</keyword>
<proteinExistence type="predicted"/>
<evidence type="ECO:0000256" key="10">
    <source>
        <dbReference type="SAM" id="Phobius"/>
    </source>
</evidence>
<keyword evidence="7" id="KW-0325">Glycoprotein</keyword>
<dbReference type="InterPro" id="IPR036179">
    <property type="entry name" value="Ig-like_dom_sf"/>
</dbReference>
<evidence type="ECO:0000256" key="5">
    <source>
        <dbReference type="ARBA" id="ARBA00023136"/>
    </source>
</evidence>
<dbReference type="Pfam" id="PF13927">
    <property type="entry name" value="Ig_3"/>
    <property type="match status" value="1"/>
</dbReference>
<dbReference type="Pfam" id="PF07686">
    <property type="entry name" value="V-set"/>
    <property type="match status" value="1"/>
</dbReference>
<feature type="domain" description="Ig-like" evidence="11">
    <location>
        <begin position="391"/>
        <end position="472"/>
    </location>
</feature>
<evidence type="ECO:0000256" key="1">
    <source>
        <dbReference type="ARBA" id="ARBA00004479"/>
    </source>
</evidence>
<feature type="domain" description="Ig-like" evidence="11">
    <location>
        <begin position="4"/>
        <end position="128"/>
    </location>
</feature>
<dbReference type="Gene3D" id="2.60.40.10">
    <property type="entry name" value="Immunoglobulins"/>
    <property type="match status" value="6"/>
</dbReference>
<dbReference type="GO" id="GO:0005886">
    <property type="term" value="C:plasma membrane"/>
    <property type="evidence" value="ECO:0007669"/>
    <property type="project" value="TreeGrafter"/>
</dbReference>
<comment type="subcellular location">
    <subcellularLocation>
        <location evidence="1">Membrane</location>
        <topology evidence="1">Single-pass type I membrane protein</topology>
    </subcellularLocation>
</comment>
<name>M7AW93_CHEMY</name>
<dbReference type="InterPro" id="IPR013162">
    <property type="entry name" value="CD80_C2-set"/>
</dbReference>
<dbReference type="InterPro" id="IPR013783">
    <property type="entry name" value="Ig-like_fold"/>
</dbReference>
<dbReference type="SUPFAM" id="SSF48726">
    <property type="entry name" value="Immunoglobulin"/>
    <property type="match status" value="5"/>
</dbReference>
<gene>
    <name evidence="12" type="ORF">UY3_13839</name>
</gene>
<dbReference type="InterPro" id="IPR003598">
    <property type="entry name" value="Ig_sub2"/>
</dbReference>
<feature type="region of interest" description="Disordered" evidence="9">
    <location>
        <begin position="646"/>
        <end position="668"/>
    </location>
</feature>
<dbReference type="SMART" id="SM00408">
    <property type="entry name" value="IGc2"/>
    <property type="match status" value="3"/>
</dbReference>
<feature type="domain" description="Ig-like" evidence="11">
    <location>
        <begin position="247"/>
        <end position="386"/>
    </location>
</feature>
<evidence type="ECO:0000256" key="4">
    <source>
        <dbReference type="ARBA" id="ARBA00022989"/>
    </source>
</evidence>
<dbReference type="Pfam" id="PF08205">
    <property type="entry name" value="C2-set_2"/>
    <property type="match status" value="1"/>
</dbReference>